<gene>
    <name evidence="2" type="ORF">EEDITHA_LOCUS15666</name>
</gene>
<sequence>MAVVWSNENTLTLIELYENSQLLWDTSHIRRPTRRPTNPKKKPGFALTSQFNTASGQILRHKEQLKLKWDNLKKAERKRAQLISKNNLQAEGGKPDVIPPDEILEKVAGLMGSVTVACESDPVAPHYDDEGTAGF</sequence>
<protein>
    <recommendedName>
        <fullName evidence="4">Nuclear apoptosis-inducing factor 1</fullName>
    </recommendedName>
</protein>
<name>A0AAU9USJ7_EUPED</name>
<dbReference type="Proteomes" id="UP001153954">
    <property type="component" value="Unassembled WGS sequence"/>
</dbReference>
<feature type="compositionally biased region" description="Basic residues" evidence="1">
    <location>
        <begin position="29"/>
        <end position="43"/>
    </location>
</feature>
<feature type="region of interest" description="Disordered" evidence="1">
    <location>
        <begin position="28"/>
        <end position="47"/>
    </location>
</feature>
<proteinExistence type="predicted"/>
<evidence type="ECO:0000313" key="2">
    <source>
        <dbReference type="EMBL" id="CAH2100852.1"/>
    </source>
</evidence>
<evidence type="ECO:0008006" key="4">
    <source>
        <dbReference type="Google" id="ProtNLM"/>
    </source>
</evidence>
<accession>A0AAU9USJ7</accession>
<evidence type="ECO:0000256" key="1">
    <source>
        <dbReference type="SAM" id="MobiDB-lite"/>
    </source>
</evidence>
<evidence type="ECO:0000313" key="3">
    <source>
        <dbReference type="Proteomes" id="UP001153954"/>
    </source>
</evidence>
<keyword evidence="3" id="KW-1185">Reference proteome</keyword>
<dbReference type="EMBL" id="CAKOGL010000023">
    <property type="protein sequence ID" value="CAH2100852.1"/>
    <property type="molecule type" value="Genomic_DNA"/>
</dbReference>
<reference evidence="2" key="1">
    <citation type="submission" date="2022-03" db="EMBL/GenBank/DDBJ databases">
        <authorList>
            <person name="Tunstrom K."/>
        </authorList>
    </citation>
    <scope>NUCLEOTIDE SEQUENCE</scope>
</reference>
<comment type="caution">
    <text evidence="2">The sequence shown here is derived from an EMBL/GenBank/DDBJ whole genome shotgun (WGS) entry which is preliminary data.</text>
</comment>
<dbReference type="AlphaFoldDB" id="A0AAU9USJ7"/>
<organism evidence="2 3">
    <name type="scientific">Euphydryas editha</name>
    <name type="common">Edith's checkerspot</name>
    <dbReference type="NCBI Taxonomy" id="104508"/>
    <lineage>
        <taxon>Eukaryota</taxon>
        <taxon>Metazoa</taxon>
        <taxon>Ecdysozoa</taxon>
        <taxon>Arthropoda</taxon>
        <taxon>Hexapoda</taxon>
        <taxon>Insecta</taxon>
        <taxon>Pterygota</taxon>
        <taxon>Neoptera</taxon>
        <taxon>Endopterygota</taxon>
        <taxon>Lepidoptera</taxon>
        <taxon>Glossata</taxon>
        <taxon>Ditrysia</taxon>
        <taxon>Papilionoidea</taxon>
        <taxon>Nymphalidae</taxon>
        <taxon>Nymphalinae</taxon>
        <taxon>Euphydryas</taxon>
    </lineage>
</organism>